<comment type="caution">
    <text evidence="2">The sequence shown here is derived from an EMBL/GenBank/DDBJ whole genome shotgun (WGS) entry which is preliminary data.</text>
</comment>
<feature type="transmembrane region" description="Helical" evidence="1">
    <location>
        <begin position="46"/>
        <end position="71"/>
    </location>
</feature>
<evidence type="ECO:0000313" key="3">
    <source>
        <dbReference type="Proteomes" id="UP000015354"/>
    </source>
</evidence>
<evidence type="ECO:0000313" key="2">
    <source>
        <dbReference type="EMBL" id="EPY18438.1"/>
    </source>
</evidence>
<sequence>MEDPPVHDRAQTISSARLLKLAASSWGTQWCCWFIAAYSPCRTSDAVASGLLCASIVFAAFMHCIAIFSATMSDWLTVKEKESEGFIEQQRPAQ</sequence>
<accession>S9TPP7</accession>
<gene>
    <name evidence="2" type="ORF">STCU_09913</name>
</gene>
<protein>
    <submittedName>
        <fullName evidence="2">Uncharacterized protein</fullName>
    </submittedName>
</protein>
<dbReference type="EMBL" id="ATMH01009922">
    <property type="protein sequence ID" value="EPY18438.1"/>
    <property type="molecule type" value="Genomic_DNA"/>
</dbReference>
<reference evidence="2 3" key="1">
    <citation type="journal article" date="2013" name="PLoS ONE">
        <title>Predicting the Proteins of Angomonas deanei, Strigomonas culicis and Their Respective Endosymbionts Reveals New Aspects of the Trypanosomatidae Family.</title>
        <authorList>
            <person name="Motta M.C."/>
            <person name="Martins A.C."/>
            <person name="de Souza S.S."/>
            <person name="Catta-Preta C.M."/>
            <person name="Silva R."/>
            <person name="Klein C.C."/>
            <person name="de Almeida L.G."/>
            <person name="de Lima Cunha O."/>
            <person name="Ciapina L.P."/>
            <person name="Brocchi M."/>
            <person name="Colabardini A.C."/>
            <person name="de Araujo Lima B."/>
            <person name="Machado C.R."/>
            <person name="de Almeida Soares C.M."/>
            <person name="Probst C.M."/>
            <person name="de Menezes C.B."/>
            <person name="Thompson C.E."/>
            <person name="Bartholomeu D.C."/>
            <person name="Gradia D.F."/>
            <person name="Pavoni D.P."/>
            <person name="Grisard E.C."/>
            <person name="Fantinatti-Garboggini F."/>
            <person name="Marchini F.K."/>
            <person name="Rodrigues-Luiz G.F."/>
            <person name="Wagner G."/>
            <person name="Goldman G.H."/>
            <person name="Fietto J.L."/>
            <person name="Elias M.C."/>
            <person name="Goldman M.H."/>
            <person name="Sagot M.F."/>
            <person name="Pereira M."/>
            <person name="Stoco P.H."/>
            <person name="de Mendonca-Neto R.P."/>
            <person name="Teixeira S.M."/>
            <person name="Maciel T.E."/>
            <person name="de Oliveira Mendes T.A."/>
            <person name="Urmenyi T.P."/>
            <person name="de Souza W."/>
            <person name="Schenkman S."/>
            <person name="de Vasconcelos A.T."/>
        </authorList>
    </citation>
    <scope>NUCLEOTIDE SEQUENCE [LARGE SCALE GENOMIC DNA]</scope>
</reference>
<name>S9TPP7_9TRYP</name>
<keyword evidence="1" id="KW-0472">Membrane</keyword>
<organism evidence="2 3">
    <name type="scientific">Strigomonas culicis</name>
    <dbReference type="NCBI Taxonomy" id="28005"/>
    <lineage>
        <taxon>Eukaryota</taxon>
        <taxon>Discoba</taxon>
        <taxon>Euglenozoa</taxon>
        <taxon>Kinetoplastea</taxon>
        <taxon>Metakinetoplastina</taxon>
        <taxon>Trypanosomatida</taxon>
        <taxon>Trypanosomatidae</taxon>
        <taxon>Strigomonadinae</taxon>
        <taxon>Strigomonas</taxon>
    </lineage>
</organism>
<keyword evidence="1" id="KW-1133">Transmembrane helix</keyword>
<keyword evidence="3" id="KW-1185">Reference proteome</keyword>
<evidence type="ECO:0000256" key="1">
    <source>
        <dbReference type="SAM" id="Phobius"/>
    </source>
</evidence>
<proteinExistence type="predicted"/>
<keyword evidence="1" id="KW-0812">Transmembrane</keyword>
<dbReference type="AlphaFoldDB" id="S9TPP7"/>
<dbReference type="Proteomes" id="UP000015354">
    <property type="component" value="Unassembled WGS sequence"/>
</dbReference>